<feature type="transmembrane region" description="Helical" evidence="11">
    <location>
        <begin position="107"/>
        <end position="126"/>
    </location>
</feature>
<sequence length="412" mass="44048">MRSVRQTGMGMMKRMGSFARNERQTGLLMLVMALAGLLASNIPGASQIYRLVSDATTNLPLPHLDLSVSQWVQDGLLTLFFLVIGLDLRQEMASGFLKNPRNAATPIFGAIGGVIIPSLLFLAINLSSPSTSHGWTIPTATDIAFSVTVLSLASKHVQPAVRAFLLTLATVDDVIGILLIAVVYSHPSSAWALLALAICLSAWFLLIRMRRPFWPLLILVGVGAWYAMIVAGIHPTLSGVAIGLLTPALPIHQEDSPRAERYRRKLSPLSALIALPLFAFFAMGIPLSEISINTIASPVFLGVVTGLVVGKPLGIMIAVKLCGFAGLRVGNATRPMQLFGVSQLCGIGFTVSFLMSGLAFNEQSIVDTARFAVLVGSLIACLLGVLTLRIDERRRPGSSRDGRGSGSVRQVR</sequence>
<proteinExistence type="inferred from homology"/>
<keyword evidence="9 11" id="KW-0472">Membrane</keyword>
<evidence type="ECO:0000256" key="2">
    <source>
        <dbReference type="ARBA" id="ARBA00022448"/>
    </source>
</evidence>
<keyword evidence="4 11" id="KW-1003">Cell membrane</keyword>
<evidence type="ECO:0000256" key="7">
    <source>
        <dbReference type="ARBA" id="ARBA00023053"/>
    </source>
</evidence>
<feature type="transmembrane region" description="Helical" evidence="11">
    <location>
        <begin position="190"/>
        <end position="206"/>
    </location>
</feature>
<dbReference type="HAMAP" id="MF_01844">
    <property type="entry name" value="NhaA"/>
    <property type="match status" value="1"/>
</dbReference>
<evidence type="ECO:0000256" key="3">
    <source>
        <dbReference type="ARBA" id="ARBA00022449"/>
    </source>
</evidence>
<evidence type="ECO:0000256" key="1">
    <source>
        <dbReference type="ARBA" id="ARBA00004429"/>
    </source>
</evidence>
<evidence type="ECO:0000256" key="6">
    <source>
        <dbReference type="ARBA" id="ARBA00022989"/>
    </source>
</evidence>
<evidence type="ECO:0000256" key="9">
    <source>
        <dbReference type="ARBA" id="ARBA00023136"/>
    </source>
</evidence>
<dbReference type="AlphaFoldDB" id="A0A087CJ90"/>
<comment type="similarity">
    <text evidence="11">Belongs to the NhaA Na(+)/H(+) (TC 2.A.33) antiporter family.</text>
</comment>
<dbReference type="EMBL" id="JGZI01000007">
    <property type="protein sequence ID" value="KFI83340.1"/>
    <property type="molecule type" value="Genomic_DNA"/>
</dbReference>
<feature type="transmembrane region" description="Helical" evidence="11">
    <location>
        <begin position="164"/>
        <end position="184"/>
    </location>
</feature>
<keyword evidence="5 11" id="KW-0812">Transmembrane</keyword>
<keyword evidence="13" id="KW-1185">Reference proteome</keyword>
<feature type="transmembrane region" description="Helical" evidence="11">
    <location>
        <begin position="299"/>
        <end position="326"/>
    </location>
</feature>
<comment type="catalytic activity">
    <reaction evidence="11">
        <text>Na(+)(in) + 2 H(+)(out) = Na(+)(out) + 2 H(+)(in)</text>
        <dbReference type="Rhea" id="RHEA:29251"/>
        <dbReference type="ChEBI" id="CHEBI:15378"/>
        <dbReference type="ChEBI" id="CHEBI:29101"/>
    </reaction>
</comment>
<evidence type="ECO:0000256" key="5">
    <source>
        <dbReference type="ARBA" id="ARBA00022692"/>
    </source>
</evidence>
<dbReference type="InterPro" id="IPR023171">
    <property type="entry name" value="Na/H_antiporter_dom_sf"/>
</dbReference>
<feature type="transmembrane region" description="Helical" evidence="11">
    <location>
        <begin position="68"/>
        <end position="86"/>
    </location>
</feature>
<name>A0A087CJ90_9BIFI</name>
<keyword evidence="7 11" id="KW-0915">Sodium</keyword>
<dbReference type="PANTHER" id="PTHR30341">
    <property type="entry name" value="SODIUM ION/PROTON ANTIPORTER NHAA-RELATED"/>
    <property type="match status" value="1"/>
</dbReference>
<dbReference type="Proteomes" id="UP000029050">
    <property type="component" value="Unassembled WGS sequence"/>
</dbReference>
<dbReference type="Pfam" id="PF06965">
    <property type="entry name" value="Na_H_antiport_1"/>
    <property type="match status" value="1"/>
</dbReference>
<organism evidence="12 13">
    <name type="scientific">Bifidobacterium psychraerophilum</name>
    <dbReference type="NCBI Taxonomy" id="218140"/>
    <lineage>
        <taxon>Bacteria</taxon>
        <taxon>Bacillati</taxon>
        <taxon>Actinomycetota</taxon>
        <taxon>Actinomycetes</taxon>
        <taxon>Bifidobacteriales</taxon>
        <taxon>Bifidobacteriaceae</taxon>
        <taxon>Bifidobacterium</taxon>
    </lineage>
</organism>
<keyword evidence="2 11" id="KW-0813">Transport</keyword>
<gene>
    <name evidence="11" type="primary">nhaA</name>
    <name evidence="12" type="ORF">BPSY_0436</name>
</gene>
<keyword evidence="6 11" id="KW-1133">Transmembrane helix</keyword>
<feature type="transmembrane region" description="Helical" evidence="11">
    <location>
        <begin position="266"/>
        <end position="287"/>
    </location>
</feature>
<comment type="function">
    <text evidence="11">Na(+)/H(+) antiporter that extrudes sodium in exchange for external protons.</text>
</comment>
<comment type="caution">
    <text evidence="12">The sequence shown here is derived from an EMBL/GenBank/DDBJ whole genome shotgun (WGS) entry which is preliminary data.</text>
</comment>
<accession>A0A087CJ90</accession>
<dbReference type="GO" id="GO:0006885">
    <property type="term" value="P:regulation of pH"/>
    <property type="evidence" value="ECO:0007669"/>
    <property type="project" value="UniProtKB-UniRule"/>
</dbReference>
<reference evidence="12 13" key="1">
    <citation type="submission" date="2014-03" db="EMBL/GenBank/DDBJ databases">
        <title>Genomics of Bifidobacteria.</title>
        <authorList>
            <person name="Ventura M."/>
            <person name="Milani C."/>
            <person name="Lugli G.A."/>
        </authorList>
    </citation>
    <scope>NUCLEOTIDE SEQUENCE [LARGE SCALE GENOMIC DNA]</scope>
    <source>
        <strain evidence="12 13">LMG 21775</strain>
    </source>
</reference>
<dbReference type="NCBIfam" id="TIGR00773">
    <property type="entry name" value="NhaA"/>
    <property type="match status" value="1"/>
</dbReference>
<feature type="transmembrane region" description="Helical" evidence="11">
    <location>
        <begin position="371"/>
        <end position="390"/>
    </location>
</feature>
<evidence type="ECO:0000313" key="12">
    <source>
        <dbReference type="EMBL" id="KFI83340.1"/>
    </source>
</evidence>
<evidence type="ECO:0000313" key="13">
    <source>
        <dbReference type="Proteomes" id="UP000029050"/>
    </source>
</evidence>
<dbReference type="eggNOG" id="COG3004">
    <property type="taxonomic scope" value="Bacteria"/>
</dbReference>
<keyword evidence="8 11" id="KW-0406">Ion transport</keyword>
<feature type="transmembrane region" description="Helical" evidence="11">
    <location>
        <begin position="338"/>
        <end position="359"/>
    </location>
</feature>
<dbReference type="GO" id="GO:0005886">
    <property type="term" value="C:plasma membrane"/>
    <property type="evidence" value="ECO:0007669"/>
    <property type="project" value="UniProtKB-SubCell"/>
</dbReference>
<evidence type="ECO:0000256" key="11">
    <source>
        <dbReference type="HAMAP-Rule" id="MF_01844"/>
    </source>
</evidence>
<evidence type="ECO:0000256" key="10">
    <source>
        <dbReference type="ARBA" id="ARBA00023201"/>
    </source>
</evidence>
<protein>
    <recommendedName>
        <fullName evidence="11">Na(+)/H(+) antiporter NhaA</fullName>
    </recommendedName>
    <alternativeName>
        <fullName evidence="11">Sodium/proton antiporter NhaA</fullName>
    </alternativeName>
</protein>
<dbReference type="InterPro" id="IPR004670">
    <property type="entry name" value="NhaA"/>
</dbReference>
<evidence type="ECO:0000256" key="8">
    <source>
        <dbReference type="ARBA" id="ARBA00023065"/>
    </source>
</evidence>
<evidence type="ECO:0000256" key="4">
    <source>
        <dbReference type="ARBA" id="ARBA00022475"/>
    </source>
</evidence>
<keyword evidence="3 11" id="KW-0050">Antiport</keyword>
<dbReference type="GO" id="GO:0015385">
    <property type="term" value="F:sodium:proton antiporter activity"/>
    <property type="evidence" value="ECO:0007669"/>
    <property type="project" value="UniProtKB-UniRule"/>
</dbReference>
<dbReference type="Gene3D" id="1.20.1530.10">
    <property type="entry name" value="Na+/H+ antiporter like domain"/>
    <property type="match status" value="1"/>
</dbReference>
<comment type="subcellular location">
    <subcellularLocation>
        <location evidence="1">Cell inner membrane</location>
        <topology evidence="1">Multi-pass membrane protein</topology>
    </subcellularLocation>
    <subcellularLocation>
        <location evidence="11">Cell membrane</location>
        <topology evidence="11">Multi-pass membrane protein</topology>
    </subcellularLocation>
</comment>
<comment type="caution">
    <text evidence="11">Lacks conserved residue(s) required for the propagation of feature annotation.</text>
</comment>
<keyword evidence="10 11" id="KW-0739">Sodium transport</keyword>
<dbReference type="PANTHER" id="PTHR30341:SF0">
    <property type="entry name" value="NA(+)_H(+) ANTIPORTER NHAA"/>
    <property type="match status" value="1"/>
</dbReference>